<keyword evidence="6" id="KW-0443">Lipid metabolism</keyword>
<dbReference type="InterPro" id="IPR002864">
    <property type="entry name" value="Acyl-ACP_thioesterase_NHD"/>
</dbReference>
<keyword evidence="3" id="KW-0378">Hydrolase</keyword>
<evidence type="ECO:0000313" key="10">
    <source>
        <dbReference type="EMBL" id="SDE42022.1"/>
    </source>
</evidence>
<protein>
    <submittedName>
        <fullName evidence="10">Acyl-ACP thioesterase</fullName>
    </submittedName>
</protein>
<evidence type="ECO:0000256" key="5">
    <source>
        <dbReference type="ARBA" id="ARBA00022946"/>
    </source>
</evidence>
<evidence type="ECO:0000259" key="9">
    <source>
        <dbReference type="Pfam" id="PF20791"/>
    </source>
</evidence>
<dbReference type="Proteomes" id="UP000199412">
    <property type="component" value="Unassembled WGS sequence"/>
</dbReference>
<dbReference type="Pfam" id="PF01643">
    <property type="entry name" value="Acyl-ACP_TE"/>
    <property type="match status" value="1"/>
</dbReference>
<dbReference type="RefSeq" id="WP_092785789.1">
    <property type="nucleotide sequence ID" value="NZ_FNAP01000006.1"/>
</dbReference>
<keyword evidence="4" id="KW-0276">Fatty acid metabolism</keyword>
<dbReference type="InterPro" id="IPR045023">
    <property type="entry name" value="FATA/B"/>
</dbReference>
<dbReference type="GO" id="GO:0016297">
    <property type="term" value="F:fatty acyl-[ACP] hydrolase activity"/>
    <property type="evidence" value="ECO:0007669"/>
    <property type="project" value="InterPro"/>
</dbReference>
<evidence type="ECO:0000256" key="1">
    <source>
        <dbReference type="ARBA" id="ARBA00006500"/>
    </source>
</evidence>
<name>A0A1G7CRP7_9PROT</name>
<keyword evidence="7" id="KW-0275">Fatty acid biosynthesis</keyword>
<proteinExistence type="inferred from homology"/>
<dbReference type="Gene3D" id="3.10.129.10">
    <property type="entry name" value="Hotdog Thioesterase"/>
    <property type="match status" value="1"/>
</dbReference>
<feature type="domain" description="Acyl-ACP thioesterase N-terminal hotdog" evidence="8">
    <location>
        <begin position="28"/>
        <end position="139"/>
    </location>
</feature>
<accession>A0A1G7CRP7</accession>
<evidence type="ECO:0000256" key="4">
    <source>
        <dbReference type="ARBA" id="ARBA00022832"/>
    </source>
</evidence>
<feature type="domain" description="Acyl-ACP thioesterase-like C-terminal" evidence="9">
    <location>
        <begin position="175"/>
        <end position="230"/>
    </location>
</feature>
<keyword evidence="11" id="KW-1185">Reference proteome</keyword>
<dbReference type="GO" id="GO:0000036">
    <property type="term" value="F:acyl carrier activity"/>
    <property type="evidence" value="ECO:0007669"/>
    <property type="project" value="TreeGrafter"/>
</dbReference>
<dbReference type="InterPro" id="IPR049427">
    <property type="entry name" value="Acyl-ACP_TE_C"/>
</dbReference>
<evidence type="ECO:0000256" key="6">
    <source>
        <dbReference type="ARBA" id="ARBA00023098"/>
    </source>
</evidence>
<evidence type="ECO:0000313" key="11">
    <source>
        <dbReference type="Proteomes" id="UP000199412"/>
    </source>
</evidence>
<dbReference type="EMBL" id="FNAP01000006">
    <property type="protein sequence ID" value="SDE42022.1"/>
    <property type="molecule type" value="Genomic_DNA"/>
</dbReference>
<dbReference type="PANTHER" id="PTHR31727">
    <property type="entry name" value="OLEOYL-ACYL CARRIER PROTEIN THIOESTERASE 1, CHLOROPLASTIC"/>
    <property type="match status" value="1"/>
</dbReference>
<comment type="similarity">
    <text evidence="1">Belongs to the acyl-ACP thioesterase family.</text>
</comment>
<dbReference type="AlphaFoldDB" id="A0A1G7CRP7"/>
<organism evidence="10 11">
    <name type="scientific">Rhodospira trueperi</name>
    <dbReference type="NCBI Taxonomy" id="69960"/>
    <lineage>
        <taxon>Bacteria</taxon>
        <taxon>Pseudomonadati</taxon>
        <taxon>Pseudomonadota</taxon>
        <taxon>Alphaproteobacteria</taxon>
        <taxon>Rhodospirillales</taxon>
        <taxon>Rhodospirillaceae</taxon>
        <taxon>Rhodospira</taxon>
    </lineage>
</organism>
<dbReference type="PANTHER" id="PTHR31727:SF6">
    <property type="entry name" value="OLEOYL-ACYL CARRIER PROTEIN THIOESTERASE 1, CHLOROPLASTIC"/>
    <property type="match status" value="1"/>
</dbReference>
<dbReference type="SUPFAM" id="SSF54637">
    <property type="entry name" value="Thioesterase/thiol ester dehydrase-isomerase"/>
    <property type="match status" value="2"/>
</dbReference>
<dbReference type="OrthoDB" id="9801517at2"/>
<sequence>MLDRPLSPDWSAVAAAASPAMASRLSLSVRVREAGPDGRMTLHALADVCQEAAAVNAAGFGHGLTETMGRGAVWVLNRARFAVRRSPRLGETVTVETWPAGLDRRGAVRVYRVGVEGDGVVAAVVTVWSLFDLGARRPVTDPATVLRGLPEPGPRLLPTPVMPPPAPDAGPSCAVYPVHASQIDVYGHVNHTHLIAWSLGENGDAVSAPFCPREVLIGFRGECRPGDRVGVRRLLGADGLAWSSLVTEADTREIVRAAAWYGDEPATAET</sequence>
<evidence type="ECO:0000256" key="7">
    <source>
        <dbReference type="ARBA" id="ARBA00023160"/>
    </source>
</evidence>
<keyword evidence="2" id="KW-0444">Lipid biosynthesis</keyword>
<dbReference type="Pfam" id="PF20791">
    <property type="entry name" value="Acyl-ACP_TE_C"/>
    <property type="match status" value="1"/>
</dbReference>
<evidence type="ECO:0000259" key="8">
    <source>
        <dbReference type="Pfam" id="PF01643"/>
    </source>
</evidence>
<dbReference type="InterPro" id="IPR029069">
    <property type="entry name" value="HotDog_dom_sf"/>
</dbReference>
<evidence type="ECO:0000256" key="2">
    <source>
        <dbReference type="ARBA" id="ARBA00022516"/>
    </source>
</evidence>
<dbReference type="STRING" id="69960.SAMN05421720_106195"/>
<evidence type="ECO:0000256" key="3">
    <source>
        <dbReference type="ARBA" id="ARBA00022801"/>
    </source>
</evidence>
<reference evidence="10 11" key="1">
    <citation type="submission" date="2016-10" db="EMBL/GenBank/DDBJ databases">
        <authorList>
            <person name="de Groot N.N."/>
        </authorList>
    </citation>
    <scope>NUCLEOTIDE SEQUENCE [LARGE SCALE GENOMIC DNA]</scope>
    <source>
        <strain evidence="10 11">ATCC 700224</strain>
    </source>
</reference>
<keyword evidence="5" id="KW-0809">Transit peptide</keyword>
<gene>
    <name evidence="10" type="ORF">SAMN05421720_106195</name>
</gene>
<dbReference type="CDD" id="cd00586">
    <property type="entry name" value="4HBT"/>
    <property type="match status" value="1"/>
</dbReference>